<dbReference type="InterPro" id="IPR015854">
    <property type="entry name" value="ABC_transpr_LolD-like"/>
</dbReference>
<dbReference type="Proteomes" id="UP001178507">
    <property type="component" value="Unassembled WGS sequence"/>
</dbReference>
<gene>
    <name evidence="3" type="ORF">EVOR1521_LOCUS3579</name>
</gene>
<reference evidence="3" key="1">
    <citation type="submission" date="2023-08" db="EMBL/GenBank/DDBJ databases">
        <authorList>
            <person name="Chen Y."/>
            <person name="Shah S."/>
            <person name="Dougan E. K."/>
            <person name="Thang M."/>
            <person name="Chan C."/>
        </authorList>
    </citation>
    <scope>NUCLEOTIDE SEQUENCE</scope>
</reference>
<accession>A0AA36HRU1</accession>
<keyword evidence="4" id="KW-1185">Reference proteome</keyword>
<organism evidence="3 4">
    <name type="scientific">Effrenium voratum</name>
    <dbReference type="NCBI Taxonomy" id="2562239"/>
    <lineage>
        <taxon>Eukaryota</taxon>
        <taxon>Sar</taxon>
        <taxon>Alveolata</taxon>
        <taxon>Dinophyceae</taxon>
        <taxon>Suessiales</taxon>
        <taxon>Symbiodiniaceae</taxon>
        <taxon>Effrenium</taxon>
    </lineage>
</organism>
<dbReference type="GO" id="GO:0005886">
    <property type="term" value="C:plasma membrane"/>
    <property type="evidence" value="ECO:0007669"/>
    <property type="project" value="TreeGrafter"/>
</dbReference>
<dbReference type="InterPro" id="IPR000182">
    <property type="entry name" value="GNAT_dom"/>
</dbReference>
<evidence type="ECO:0000259" key="2">
    <source>
        <dbReference type="PROSITE" id="PS51186"/>
    </source>
</evidence>
<feature type="domain" description="N-acetyltransferase" evidence="2">
    <location>
        <begin position="438"/>
        <end position="567"/>
    </location>
</feature>
<dbReference type="PANTHER" id="PTHR24220">
    <property type="entry name" value="IMPORT ATP-BINDING PROTEIN"/>
    <property type="match status" value="1"/>
</dbReference>
<dbReference type="SUPFAM" id="SSF52540">
    <property type="entry name" value="P-loop containing nucleoside triphosphate hydrolases"/>
    <property type="match status" value="2"/>
</dbReference>
<name>A0AA36HRU1_9DINO</name>
<sequence length="674" mass="75200">MANPPLSLESLRSLPEIFCILVVCGATGSGKSRIIEKLVQHYSLTPSNEKIIFEDDMAVCSHPALGEGYLEKLQAVGLNSVPSWLKAEKCLSLGQQQRIRSAVQASSDSRGIVMDDFCCFVDRQCSYSCAASIYRLVRDNGLKFVIIGTSRADLIPYLGADIVIEAGNGQIFKNPLDFAERKMAVKIQHGELKFSFGQGCSGWKGPLDDGPLRKGEDYARTFTTVRFATVATNFTTTVKQTERTSEAAHAFDYTFTGTIAQKVHIIKQNCLPGDWRIGALCGPSGSGKSVNLRKLGIEVSIQWIPDQSVDQQVEHALLDVVLLQLPARRRPFHELSAGEKMQADLARRFAQPCDGTVLADEFTSVLDRQLAARLCASVASFVRENRLQLVVATIQMDVVKHLQADWCFRSDYAELMTFSGTCDRPLPPELPEVEYFRPPLRTFTLTQLGDSKRTKEVFKASFEEHHYLKQGLPLMWGLLVRDEEQIPVGFHAIAWQTGCGAPREARVVILPEYQGMGLGTRLSDCVGKLCAASGFKLMAKTKHPRLGGYRNSRSDLWRPSTMNGKICKGSLKSSLLDMKARQKQVKGQQQLSFAPAKEKEAKAEKEVEEPRRCFSHMYIGDELPLETPRKRKSHDDVEQPSQEKNKKQRGRPCKKPQDPPRPRGRPRKKAVGEV</sequence>
<feature type="region of interest" description="Disordered" evidence="1">
    <location>
        <begin position="585"/>
        <end position="674"/>
    </location>
</feature>
<dbReference type="PROSITE" id="PS51186">
    <property type="entry name" value="GNAT"/>
    <property type="match status" value="1"/>
</dbReference>
<comment type="caution">
    <text evidence="3">The sequence shown here is derived from an EMBL/GenBank/DDBJ whole genome shotgun (WGS) entry which is preliminary data.</text>
</comment>
<dbReference type="InterPro" id="IPR003593">
    <property type="entry name" value="AAA+_ATPase"/>
</dbReference>
<evidence type="ECO:0000313" key="3">
    <source>
        <dbReference type="EMBL" id="CAJ1373881.1"/>
    </source>
</evidence>
<dbReference type="Gene3D" id="3.40.50.300">
    <property type="entry name" value="P-loop containing nucleotide triphosphate hydrolases"/>
    <property type="match status" value="2"/>
</dbReference>
<dbReference type="CDD" id="cd04301">
    <property type="entry name" value="NAT_SF"/>
    <property type="match status" value="1"/>
</dbReference>
<evidence type="ECO:0000256" key="1">
    <source>
        <dbReference type="SAM" id="MobiDB-lite"/>
    </source>
</evidence>
<feature type="compositionally biased region" description="Basic and acidic residues" evidence="1">
    <location>
        <begin position="633"/>
        <end position="645"/>
    </location>
</feature>
<dbReference type="CDD" id="cd00267">
    <property type="entry name" value="ABC_ATPase"/>
    <property type="match status" value="1"/>
</dbReference>
<feature type="compositionally biased region" description="Basic residues" evidence="1">
    <location>
        <begin position="662"/>
        <end position="674"/>
    </location>
</feature>
<dbReference type="InterPro" id="IPR016181">
    <property type="entry name" value="Acyl_CoA_acyltransferase"/>
</dbReference>
<dbReference type="InterPro" id="IPR027417">
    <property type="entry name" value="P-loop_NTPase"/>
</dbReference>
<dbReference type="AlphaFoldDB" id="A0AA36HRU1"/>
<dbReference type="GO" id="GO:0022857">
    <property type="term" value="F:transmembrane transporter activity"/>
    <property type="evidence" value="ECO:0007669"/>
    <property type="project" value="TreeGrafter"/>
</dbReference>
<protein>
    <recommendedName>
        <fullName evidence="2">N-acetyltransferase domain-containing protein</fullName>
    </recommendedName>
</protein>
<evidence type="ECO:0000313" key="4">
    <source>
        <dbReference type="Proteomes" id="UP001178507"/>
    </source>
</evidence>
<dbReference type="SMART" id="SM00382">
    <property type="entry name" value="AAA"/>
    <property type="match status" value="2"/>
</dbReference>
<dbReference type="EMBL" id="CAUJNA010000221">
    <property type="protein sequence ID" value="CAJ1373881.1"/>
    <property type="molecule type" value="Genomic_DNA"/>
</dbReference>
<feature type="compositionally biased region" description="Basic and acidic residues" evidence="1">
    <location>
        <begin position="596"/>
        <end position="612"/>
    </location>
</feature>
<dbReference type="SUPFAM" id="SSF55729">
    <property type="entry name" value="Acyl-CoA N-acyltransferases (Nat)"/>
    <property type="match status" value="1"/>
</dbReference>
<dbReference type="Gene3D" id="3.40.630.30">
    <property type="match status" value="1"/>
</dbReference>
<dbReference type="GO" id="GO:0016747">
    <property type="term" value="F:acyltransferase activity, transferring groups other than amino-acyl groups"/>
    <property type="evidence" value="ECO:0007669"/>
    <property type="project" value="InterPro"/>
</dbReference>
<proteinExistence type="predicted"/>